<comment type="caution">
    <text evidence="3">The sequence shown here is derived from an EMBL/GenBank/DDBJ whole genome shotgun (WGS) entry which is preliminary data.</text>
</comment>
<sequence length="426" mass="45948">MALAPQARPQARGAAPKAPLHPFVRFLLIVLGVMVGSAVLATHAPVAAIVLGAGFTALAALYVAKADVRRHIDGVFGLQARRQTDKLLVAIVGGAWSFFALFMFGAWVASGGPEKAEAEKQARAAAERRASEAKAQQEAAARASQAEAKLNEAEALLGAGQLAQAQQATEQAKTLGASTDPRAAELQQRVDETVHRQAQATLPARHVAIADKAQSGAWSEARGLCEEARAIDPEHPQIKATCAEVDAELRKLDVGAWIAEANRAAAEQCDTPLAIGEAWKHLRQVGPADSGFKDAKKAAAKLEKCRKSAERTLGKALRDLMITQRTEWAQRYETQLLDSGLDVRVSLLGKYKDMVKIRWVLLGRATVHQLTKDGEMLQELQKIGFKRVTFSDGYFESWYFDLEPADEANGGAAALRGVGLERPIRL</sequence>
<gene>
    <name evidence="3" type="ORF">OV079_23150</name>
</gene>
<name>A0A9X3ESG9_9BACT</name>
<feature type="transmembrane region" description="Helical" evidence="2">
    <location>
        <begin position="87"/>
        <end position="109"/>
    </location>
</feature>
<evidence type="ECO:0000313" key="4">
    <source>
        <dbReference type="Proteomes" id="UP001150924"/>
    </source>
</evidence>
<feature type="transmembrane region" description="Helical" evidence="2">
    <location>
        <begin position="20"/>
        <end position="40"/>
    </location>
</feature>
<dbReference type="RefSeq" id="WP_267771034.1">
    <property type="nucleotide sequence ID" value="NZ_JAPNKE010000002.1"/>
</dbReference>
<dbReference type="AlphaFoldDB" id="A0A9X3ESG9"/>
<keyword evidence="1" id="KW-0175">Coiled coil</keyword>
<feature type="transmembrane region" description="Helical" evidence="2">
    <location>
        <begin position="46"/>
        <end position="66"/>
    </location>
</feature>
<accession>A0A9X3ESG9</accession>
<keyword evidence="4" id="KW-1185">Reference proteome</keyword>
<organism evidence="3 4">
    <name type="scientific">Nannocystis pusilla</name>
    <dbReference type="NCBI Taxonomy" id="889268"/>
    <lineage>
        <taxon>Bacteria</taxon>
        <taxon>Pseudomonadati</taxon>
        <taxon>Myxococcota</taxon>
        <taxon>Polyangia</taxon>
        <taxon>Nannocystales</taxon>
        <taxon>Nannocystaceae</taxon>
        <taxon>Nannocystis</taxon>
    </lineage>
</organism>
<evidence type="ECO:0000256" key="2">
    <source>
        <dbReference type="SAM" id="Phobius"/>
    </source>
</evidence>
<dbReference type="EMBL" id="JAPNKE010000002">
    <property type="protein sequence ID" value="MCY1008400.1"/>
    <property type="molecule type" value="Genomic_DNA"/>
</dbReference>
<keyword evidence="2" id="KW-1133">Transmembrane helix</keyword>
<keyword evidence="2" id="KW-0472">Membrane</keyword>
<reference evidence="3" key="1">
    <citation type="submission" date="2022-11" db="EMBL/GenBank/DDBJ databases">
        <title>Minimal conservation of predation-associated metabolite biosynthetic gene clusters underscores biosynthetic potential of Myxococcota including descriptions for ten novel species: Archangium lansinium sp. nov., Myxococcus landrumus sp. nov., Nannocystis bai.</title>
        <authorList>
            <person name="Ahearne A."/>
            <person name="Stevens C."/>
            <person name="Phillips K."/>
        </authorList>
    </citation>
    <scope>NUCLEOTIDE SEQUENCE</scope>
    <source>
        <strain evidence="3">Na p29</strain>
    </source>
</reference>
<feature type="coiled-coil region" evidence="1">
    <location>
        <begin position="116"/>
        <end position="156"/>
    </location>
</feature>
<evidence type="ECO:0000313" key="3">
    <source>
        <dbReference type="EMBL" id="MCY1008400.1"/>
    </source>
</evidence>
<dbReference type="Proteomes" id="UP001150924">
    <property type="component" value="Unassembled WGS sequence"/>
</dbReference>
<evidence type="ECO:0000256" key="1">
    <source>
        <dbReference type="SAM" id="Coils"/>
    </source>
</evidence>
<proteinExistence type="predicted"/>
<protein>
    <submittedName>
        <fullName evidence="3">Uncharacterized protein</fullName>
    </submittedName>
</protein>
<keyword evidence="2" id="KW-0812">Transmembrane</keyword>